<organism evidence="2 3">
    <name type="scientific">Nepenthes gracilis</name>
    <name type="common">Slender pitcher plant</name>
    <dbReference type="NCBI Taxonomy" id="150966"/>
    <lineage>
        <taxon>Eukaryota</taxon>
        <taxon>Viridiplantae</taxon>
        <taxon>Streptophyta</taxon>
        <taxon>Embryophyta</taxon>
        <taxon>Tracheophyta</taxon>
        <taxon>Spermatophyta</taxon>
        <taxon>Magnoliopsida</taxon>
        <taxon>eudicotyledons</taxon>
        <taxon>Gunneridae</taxon>
        <taxon>Pentapetalae</taxon>
        <taxon>Caryophyllales</taxon>
        <taxon>Nepenthaceae</taxon>
        <taxon>Nepenthes</taxon>
    </lineage>
</organism>
<keyword evidence="1" id="KW-0812">Transmembrane</keyword>
<gene>
    <name evidence="2" type="ORF">Nepgr_007179</name>
</gene>
<comment type="caution">
    <text evidence="2">The sequence shown here is derived from an EMBL/GenBank/DDBJ whole genome shotgun (WGS) entry which is preliminary data.</text>
</comment>
<name>A0AAD3XI42_NEPGR</name>
<evidence type="ECO:0000256" key="1">
    <source>
        <dbReference type="SAM" id="Phobius"/>
    </source>
</evidence>
<dbReference type="Proteomes" id="UP001279734">
    <property type="component" value="Unassembled WGS sequence"/>
</dbReference>
<keyword evidence="1" id="KW-0472">Membrane</keyword>
<dbReference type="AlphaFoldDB" id="A0AAD3XI42"/>
<feature type="transmembrane region" description="Helical" evidence="1">
    <location>
        <begin position="43"/>
        <end position="66"/>
    </location>
</feature>
<proteinExistence type="predicted"/>
<protein>
    <submittedName>
        <fullName evidence="2">Uncharacterized protein</fullName>
    </submittedName>
</protein>
<evidence type="ECO:0000313" key="3">
    <source>
        <dbReference type="Proteomes" id="UP001279734"/>
    </source>
</evidence>
<reference evidence="2" key="1">
    <citation type="submission" date="2023-05" db="EMBL/GenBank/DDBJ databases">
        <title>Nepenthes gracilis genome sequencing.</title>
        <authorList>
            <person name="Fukushima K."/>
        </authorList>
    </citation>
    <scope>NUCLEOTIDE SEQUENCE</scope>
    <source>
        <strain evidence="2">SING2019-196</strain>
    </source>
</reference>
<sequence length="74" mass="8417">MFSIVWEKIGSILFLFNNQACAIARPWADLGGDDELTERRIDFFRGACPACLAFLRLLVFLLKIVFSIDYVQGT</sequence>
<evidence type="ECO:0000313" key="2">
    <source>
        <dbReference type="EMBL" id="GMH05339.1"/>
    </source>
</evidence>
<accession>A0AAD3XI42</accession>
<keyword evidence="3" id="KW-1185">Reference proteome</keyword>
<dbReference type="EMBL" id="BSYO01000005">
    <property type="protein sequence ID" value="GMH05339.1"/>
    <property type="molecule type" value="Genomic_DNA"/>
</dbReference>
<keyword evidence="1" id="KW-1133">Transmembrane helix</keyword>